<keyword evidence="9" id="KW-0472">Membrane</keyword>
<dbReference type="AlphaFoldDB" id="A0A672YNF0"/>
<dbReference type="UniPathway" id="UPA00705"/>
<comment type="pathway">
    <text evidence="2">Energy metabolism; oxidative phosphorylation.</text>
</comment>
<dbReference type="Proteomes" id="UP000472271">
    <property type="component" value="Chromosome 1"/>
</dbReference>
<dbReference type="PANTHER" id="PTHR16717:SF7">
    <property type="entry name" value="CYTOCHROME C OXIDASE SUBUNIT 8A, MITOCHONDRIAL-LIKE"/>
    <property type="match status" value="1"/>
</dbReference>
<dbReference type="Gene3D" id="4.10.81.10">
    <property type="entry name" value="Cytochrome c oxidase, subunit 8"/>
    <property type="match status" value="1"/>
</dbReference>
<keyword evidence="4" id="KW-0812">Transmembrane</keyword>
<dbReference type="GO" id="GO:0006123">
    <property type="term" value="P:mitochondrial electron transport, cytochrome c to oxygen"/>
    <property type="evidence" value="ECO:0007669"/>
    <property type="project" value="InterPro"/>
</dbReference>
<keyword evidence="11" id="KW-1185">Reference proteome</keyword>
<dbReference type="InParanoid" id="A0A672YNF0"/>
<proteinExistence type="inferred from homology"/>
<evidence type="ECO:0000256" key="8">
    <source>
        <dbReference type="ARBA" id="ARBA00023128"/>
    </source>
</evidence>
<evidence type="ECO:0000256" key="7">
    <source>
        <dbReference type="ARBA" id="ARBA00022989"/>
    </source>
</evidence>
<evidence type="ECO:0000256" key="2">
    <source>
        <dbReference type="ARBA" id="ARBA00004673"/>
    </source>
</evidence>
<evidence type="ECO:0000313" key="10">
    <source>
        <dbReference type="Ensembl" id="ENSSORP00005006146.1"/>
    </source>
</evidence>
<dbReference type="GO" id="GO:0005743">
    <property type="term" value="C:mitochondrial inner membrane"/>
    <property type="evidence" value="ECO:0007669"/>
    <property type="project" value="UniProtKB-SubCell"/>
</dbReference>
<evidence type="ECO:0000256" key="1">
    <source>
        <dbReference type="ARBA" id="ARBA00004434"/>
    </source>
</evidence>
<dbReference type="SUPFAM" id="SSF81431">
    <property type="entry name" value="Mitochondrial cytochrome c oxidase subunit VIIIb (aka IX)"/>
    <property type="match status" value="1"/>
</dbReference>
<evidence type="ECO:0000256" key="9">
    <source>
        <dbReference type="ARBA" id="ARBA00023136"/>
    </source>
</evidence>
<sequence length="64" mass="7014">MLILGLKTAKIPRAEVMVQQRAGYIHGKPPKDKIGPVVSSVMSLTVLGPSGWILSHLDEYKSRD</sequence>
<reference evidence="10" key="3">
    <citation type="submission" date="2025-09" db="UniProtKB">
        <authorList>
            <consortium name="Ensembl"/>
        </authorList>
    </citation>
    <scope>IDENTIFICATION</scope>
</reference>
<organism evidence="10 11">
    <name type="scientific">Sphaeramia orbicularis</name>
    <name type="common">orbiculate cardinalfish</name>
    <dbReference type="NCBI Taxonomy" id="375764"/>
    <lineage>
        <taxon>Eukaryota</taxon>
        <taxon>Metazoa</taxon>
        <taxon>Chordata</taxon>
        <taxon>Craniata</taxon>
        <taxon>Vertebrata</taxon>
        <taxon>Euteleostomi</taxon>
        <taxon>Actinopterygii</taxon>
        <taxon>Neopterygii</taxon>
        <taxon>Teleostei</taxon>
        <taxon>Neoteleostei</taxon>
        <taxon>Acanthomorphata</taxon>
        <taxon>Gobiaria</taxon>
        <taxon>Kurtiformes</taxon>
        <taxon>Apogonoidei</taxon>
        <taxon>Apogonidae</taxon>
        <taxon>Apogoninae</taxon>
        <taxon>Sphaeramia</taxon>
    </lineage>
</organism>
<keyword evidence="7" id="KW-1133">Transmembrane helix</keyword>
<dbReference type="Pfam" id="PF02285">
    <property type="entry name" value="COX8"/>
    <property type="match status" value="1"/>
</dbReference>
<dbReference type="GO" id="GO:0045277">
    <property type="term" value="C:respiratory chain complex IV"/>
    <property type="evidence" value="ECO:0007669"/>
    <property type="project" value="InterPro"/>
</dbReference>
<dbReference type="PANTHER" id="PTHR16717">
    <property type="entry name" value="CYTOCHROME C OXIDASE POLYPEPTIDE VIII"/>
    <property type="match status" value="1"/>
</dbReference>
<keyword evidence="6" id="KW-0809">Transit peptide</keyword>
<name>A0A672YNF0_9TELE</name>
<evidence type="ECO:0000313" key="11">
    <source>
        <dbReference type="Proteomes" id="UP000472271"/>
    </source>
</evidence>
<evidence type="ECO:0000256" key="5">
    <source>
        <dbReference type="ARBA" id="ARBA00022792"/>
    </source>
</evidence>
<comment type="similarity">
    <text evidence="3">Belongs to the cytochrome c oxidase VIII family.</text>
</comment>
<keyword evidence="5" id="KW-0999">Mitochondrion inner membrane</keyword>
<reference evidence="10" key="1">
    <citation type="submission" date="2019-06" db="EMBL/GenBank/DDBJ databases">
        <authorList>
            <consortium name="Wellcome Sanger Institute Data Sharing"/>
        </authorList>
    </citation>
    <scope>NUCLEOTIDE SEQUENCE [LARGE SCALE GENOMIC DNA]</scope>
</reference>
<evidence type="ECO:0000256" key="6">
    <source>
        <dbReference type="ARBA" id="ARBA00022946"/>
    </source>
</evidence>
<protein>
    <submittedName>
        <fullName evidence="10">Uncharacterized protein</fullName>
    </submittedName>
</protein>
<dbReference type="InterPro" id="IPR003205">
    <property type="entry name" value="Cyt_c_oxidase_su8"/>
</dbReference>
<keyword evidence="8" id="KW-0496">Mitochondrion</keyword>
<evidence type="ECO:0000256" key="3">
    <source>
        <dbReference type="ARBA" id="ARBA00010117"/>
    </source>
</evidence>
<evidence type="ECO:0000256" key="4">
    <source>
        <dbReference type="ARBA" id="ARBA00022692"/>
    </source>
</evidence>
<dbReference type="InterPro" id="IPR036548">
    <property type="entry name" value="Cyt_c_oxidase_su8_sf"/>
</dbReference>
<dbReference type="Ensembl" id="ENSSORT00005006398.1">
    <property type="protein sequence ID" value="ENSSORP00005006146.1"/>
    <property type="gene ID" value="ENSSORG00005003653.1"/>
</dbReference>
<accession>A0A672YNF0</accession>
<comment type="subcellular location">
    <subcellularLocation>
        <location evidence="1">Mitochondrion inner membrane</location>
        <topology evidence="1">Single-pass membrane protein</topology>
    </subcellularLocation>
</comment>
<reference evidence="10" key="2">
    <citation type="submission" date="2025-08" db="UniProtKB">
        <authorList>
            <consortium name="Ensembl"/>
        </authorList>
    </citation>
    <scope>IDENTIFICATION</scope>
</reference>